<evidence type="ECO:0000256" key="5">
    <source>
        <dbReference type="ARBA" id="ARBA00022679"/>
    </source>
</evidence>
<dbReference type="PROSITE" id="PS50109">
    <property type="entry name" value="HIS_KIN"/>
    <property type="match status" value="1"/>
</dbReference>
<dbReference type="InterPro" id="IPR003660">
    <property type="entry name" value="HAMP_dom"/>
</dbReference>
<evidence type="ECO:0000256" key="12">
    <source>
        <dbReference type="SAM" id="Phobius"/>
    </source>
</evidence>
<comment type="subcellular location">
    <subcellularLocation>
        <location evidence="2">Cell membrane</location>
    </subcellularLocation>
</comment>
<dbReference type="SUPFAM" id="SSF158472">
    <property type="entry name" value="HAMP domain-like"/>
    <property type="match status" value="1"/>
</dbReference>
<dbReference type="SMART" id="SM00304">
    <property type="entry name" value="HAMP"/>
    <property type="match status" value="1"/>
</dbReference>
<evidence type="ECO:0000256" key="11">
    <source>
        <dbReference type="SAM" id="MobiDB-lite"/>
    </source>
</evidence>
<dbReference type="AlphaFoldDB" id="A0A847HA16"/>
<evidence type="ECO:0000256" key="10">
    <source>
        <dbReference type="ARBA" id="ARBA00023136"/>
    </source>
</evidence>
<comment type="caution">
    <text evidence="15">The sequence shown here is derived from an EMBL/GenBank/DDBJ whole genome shotgun (WGS) entry which is preliminary data.</text>
</comment>
<dbReference type="InterPro" id="IPR036097">
    <property type="entry name" value="HisK_dim/P_sf"/>
</dbReference>
<dbReference type="InterPro" id="IPR005467">
    <property type="entry name" value="His_kinase_dom"/>
</dbReference>
<dbReference type="InterPro" id="IPR036890">
    <property type="entry name" value="HATPase_C_sf"/>
</dbReference>
<dbReference type="InterPro" id="IPR003594">
    <property type="entry name" value="HATPase_dom"/>
</dbReference>
<dbReference type="InterPro" id="IPR003661">
    <property type="entry name" value="HisK_dim/P_dom"/>
</dbReference>
<dbReference type="Pfam" id="PF00672">
    <property type="entry name" value="HAMP"/>
    <property type="match status" value="1"/>
</dbReference>
<dbReference type="GO" id="GO:0005886">
    <property type="term" value="C:plasma membrane"/>
    <property type="evidence" value="ECO:0007669"/>
    <property type="project" value="UniProtKB-SubCell"/>
</dbReference>
<protein>
    <recommendedName>
        <fullName evidence="3">histidine kinase</fullName>
        <ecNumber evidence="3">2.7.13.3</ecNumber>
    </recommendedName>
</protein>
<dbReference type="InterPro" id="IPR050428">
    <property type="entry name" value="TCS_sensor_his_kinase"/>
</dbReference>
<proteinExistence type="predicted"/>
<evidence type="ECO:0000259" key="14">
    <source>
        <dbReference type="PROSITE" id="PS50885"/>
    </source>
</evidence>
<organism evidence="15 16">
    <name type="scientific">Corynebacterium marinum</name>
    <dbReference type="NCBI Taxonomy" id="349751"/>
    <lineage>
        <taxon>Bacteria</taxon>
        <taxon>Bacillati</taxon>
        <taxon>Actinomycetota</taxon>
        <taxon>Actinomycetes</taxon>
        <taxon>Mycobacteriales</taxon>
        <taxon>Corynebacteriaceae</taxon>
        <taxon>Corynebacterium</taxon>
    </lineage>
</organism>
<evidence type="ECO:0000256" key="3">
    <source>
        <dbReference type="ARBA" id="ARBA00012438"/>
    </source>
</evidence>
<accession>A0A847HA16</accession>
<dbReference type="EC" id="2.7.13.3" evidence="3"/>
<keyword evidence="10 12" id="KW-0472">Membrane</keyword>
<evidence type="ECO:0000256" key="7">
    <source>
        <dbReference type="ARBA" id="ARBA00022777"/>
    </source>
</evidence>
<sequence>MLRRQVAGTAAPAEGAASGPAVGGTPLRWRLAGLTFAVVAFAVGAVTLLSYWTVSTGLTAAIDRELDRKAITLLGQARDARNLADLDSEIRNFSTYVPGTRVSLTLPGWTVTRGDPIPVGGEYRDVGDGFSTAAHTVGGERILTKTGSDGAMVVLARDMGDTHRQMAALGMELLGIAALGVLLAIAAGLVVATTGLRPLQRLQRAVEYVADTDDLRPIDVHGNDSLAQLTRSINAMLAALRESRTRQAELVADAGHELKTPLTSMRTNIELLMMLNRPGAADRISEQDRRDLERDVMAQMTEMSTLIGDLVDLAREDSADVGLETVELDGVVNSAVLRVRRRRADVAFQVSIIAWELVGEQLSLDRAVVNLLDNAAKWSPENGVVRVRLQALSDDRAELSVSDSGPGIRPENRERVFERFYRAPEARSEPGSGLGLAIVKQTVERHGGTVRVAESEDGGARVLVELPGRRPVGVRAE</sequence>
<dbReference type="Gene3D" id="1.10.287.130">
    <property type="match status" value="1"/>
</dbReference>
<feature type="domain" description="Histidine kinase" evidence="13">
    <location>
        <begin position="253"/>
        <end position="470"/>
    </location>
</feature>
<dbReference type="PROSITE" id="PS50885">
    <property type="entry name" value="HAMP"/>
    <property type="match status" value="1"/>
</dbReference>
<evidence type="ECO:0000256" key="8">
    <source>
        <dbReference type="ARBA" id="ARBA00022989"/>
    </source>
</evidence>
<dbReference type="SMART" id="SM00388">
    <property type="entry name" value="HisKA"/>
    <property type="match status" value="1"/>
</dbReference>
<name>A0A847HA16_9CORY</name>
<keyword evidence="5" id="KW-0808">Transferase</keyword>
<dbReference type="PRINTS" id="PR00344">
    <property type="entry name" value="BCTRLSENSOR"/>
</dbReference>
<dbReference type="CDD" id="cd00075">
    <property type="entry name" value="HATPase"/>
    <property type="match status" value="1"/>
</dbReference>
<dbReference type="CDD" id="cd06225">
    <property type="entry name" value="HAMP"/>
    <property type="match status" value="1"/>
</dbReference>
<dbReference type="PANTHER" id="PTHR45436">
    <property type="entry name" value="SENSOR HISTIDINE KINASE YKOH"/>
    <property type="match status" value="1"/>
</dbReference>
<evidence type="ECO:0000256" key="4">
    <source>
        <dbReference type="ARBA" id="ARBA00022553"/>
    </source>
</evidence>
<dbReference type="Proteomes" id="UP000523614">
    <property type="component" value="Unassembled WGS sequence"/>
</dbReference>
<dbReference type="Pfam" id="PF00512">
    <property type="entry name" value="HisKA"/>
    <property type="match status" value="1"/>
</dbReference>
<dbReference type="CDD" id="cd00082">
    <property type="entry name" value="HisKA"/>
    <property type="match status" value="1"/>
</dbReference>
<evidence type="ECO:0000256" key="2">
    <source>
        <dbReference type="ARBA" id="ARBA00004236"/>
    </source>
</evidence>
<dbReference type="GO" id="GO:0000155">
    <property type="term" value="F:phosphorelay sensor kinase activity"/>
    <property type="evidence" value="ECO:0007669"/>
    <property type="project" value="InterPro"/>
</dbReference>
<dbReference type="SUPFAM" id="SSF55874">
    <property type="entry name" value="ATPase domain of HSP90 chaperone/DNA topoisomerase II/histidine kinase"/>
    <property type="match status" value="1"/>
</dbReference>
<dbReference type="PANTHER" id="PTHR45436:SF5">
    <property type="entry name" value="SENSOR HISTIDINE KINASE TRCS"/>
    <property type="match status" value="1"/>
</dbReference>
<evidence type="ECO:0000256" key="6">
    <source>
        <dbReference type="ARBA" id="ARBA00022692"/>
    </source>
</evidence>
<dbReference type="Gene3D" id="6.10.340.10">
    <property type="match status" value="1"/>
</dbReference>
<evidence type="ECO:0000259" key="13">
    <source>
        <dbReference type="PROSITE" id="PS50109"/>
    </source>
</evidence>
<evidence type="ECO:0000256" key="1">
    <source>
        <dbReference type="ARBA" id="ARBA00000085"/>
    </source>
</evidence>
<comment type="catalytic activity">
    <reaction evidence="1">
        <text>ATP + protein L-histidine = ADP + protein N-phospho-L-histidine.</text>
        <dbReference type="EC" id="2.7.13.3"/>
    </reaction>
</comment>
<evidence type="ECO:0000313" key="16">
    <source>
        <dbReference type="Proteomes" id="UP000523614"/>
    </source>
</evidence>
<gene>
    <name evidence="15" type="ORF">GX570_02330</name>
</gene>
<dbReference type="Pfam" id="PF02518">
    <property type="entry name" value="HATPase_c"/>
    <property type="match status" value="1"/>
</dbReference>
<keyword evidence="8 12" id="KW-1133">Transmembrane helix</keyword>
<keyword evidence="4" id="KW-0597">Phosphoprotein</keyword>
<keyword evidence="6 12" id="KW-0812">Transmembrane</keyword>
<dbReference type="Gene3D" id="3.30.565.10">
    <property type="entry name" value="Histidine kinase-like ATPase, C-terminal domain"/>
    <property type="match status" value="1"/>
</dbReference>
<dbReference type="SMART" id="SM00387">
    <property type="entry name" value="HATPase_c"/>
    <property type="match status" value="1"/>
</dbReference>
<dbReference type="EMBL" id="JAAYYP010000069">
    <property type="protein sequence ID" value="NLF90174.1"/>
    <property type="molecule type" value="Genomic_DNA"/>
</dbReference>
<evidence type="ECO:0000313" key="15">
    <source>
        <dbReference type="EMBL" id="NLF90174.1"/>
    </source>
</evidence>
<keyword evidence="9" id="KW-0902">Two-component regulatory system</keyword>
<feature type="transmembrane region" description="Helical" evidence="12">
    <location>
        <begin position="31"/>
        <end position="54"/>
    </location>
</feature>
<dbReference type="InterPro" id="IPR004358">
    <property type="entry name" value="Sig_transdc_His_kin-like_C"/>
</dbReference>
<feature type="region of interest" description="Disordered" evidence="11">
    <location>
        <begin position="1"/>
        <end position="20"/>
    </location>
</feature>
<reference evidence="15 16" key="1">
    <citation type="journal article" date="2020" name="Biotechnol. Biofuels">
        <title>New insights from the biogas microbiome by comprehensive genome-resolved metagenomics of nearly 1600 species originating from multiple anaerobic digesters.</title>
        <authorList>
            <person name="Campanaro S."/>
            <person name="Treu L."/>
            <person name="Rodriguez-R L.M."/>
            <person name="Kovalovszki A."/>
            <person name="Ziels R.M."/>
            <person name="Maus I."/>
            <person name="Zhu X."/>
            <person name="Kougias P.G."/>
            <person name="Basile A."/>
            <person name="Luo G."/>
            <person name="Schluter A."/>
            <person name="Konstantinidis K.T."/>
            <person name="Angelidaki I."/>
        </authorList>
    </citation>
    <scope>NUCLEOTIDE SEQUENCE [LARGE SCALE GENOMIC DNA]</scope>
    <source>
        <strain evidence="15">AS06rmzACSIP_235</strain>
    </source>
</reference>
<keyword evidence="7 15" id="KW-0418">Kinase</keyword>
<feature type="domain" description="HAMP" evidence="14">
    <location>
        <begin position="193"/>
        <end position="245"/>
    </location>
</feature>
<evidence type="ECO:0000256" key="9">
    <source>
        <dbReference type="ARBA" id="ARBA00023012"/>
    </source>
</evidence>
<dbReference type="SUPFAM" id="SSF47384">
    <property type="entry name" value="Homodimeric domain of signal transducing histidine kinase"/>
    <property type="match status" value="1"/>
</dbReference>
<feature type="transmembrane region" description="Helical" evidence="12">
    <location>
        <begin position="173"/>
        <end position="196"/>
    </location>
</feature>